<evidence type="ECO:0000256" key="5">
    <source>
        <dbReference type="PIRSR" id="PIRSR602401-1"/>
    </source>
</evidence>
<dbReference type="SUPFAM" id="SSF48264">
    <property type="entry name" value="Cytochrome P450"/>
    <property type="match status" value="1"/>
</dbReference>
<dbReference type="GO" id="GO:0020037">
    <property type="term" value="F:heme binding"/>
    <property type="evidence" value="ECO:0007669"/>
    <property type="project" value="InterPro"/>
</dbReference>
<dbReference type="Proteomes" id="UP000019478">
    <property type="component" value="Unassembled WGS sequence"/>
</dbReference>
<sequence>MLLHLLIYAVPALWVFCLVRNYFALRSIPGPVAARFTDLYRLLLVLGRKPHERQLELHRRYGNMVRLGPNCVSVTGSSAYIGQIYGIGKGLVKSDFYSCFQNMVNGRRAASLVAMTDESEHARSKRQIAHAYSLSTLVEYEELVDHTIDVLLATLEERYTSDSRVLDLGRYLQFFAFDVIGELTFSHRLGFIESGVDVDHIIDAIGANFNYFSVLGQMPWLDEAFLGKNPIYVRWFRPAVSSPILQFAQGLLKERLQDQERGEGDGDETEMEREKGKLSRPDFLSRFLKVRKEEAGEAALTDGQILSHLFMNINAGSDTIASTLRAIFYHLLKNPDTLSRLMRELDMAVAQGHIAHPPSPTWAETQHLTYLCAVVKEGLRINPALSLPLERVVPGHTPNPNPNPNPNDNKSNHAASFVLHHDDGSPPTVLPPGTIVGINPWVFHRSAAVFGPDADQWNPSRWLSEHESQTKLMEHSLLSFGAGKRSCLGKNIAMLELHKLVPALLLKFNLELVDPLQEWEVSNAWVLNQTGLNVRVMLR</sequence>
<evidence type="ECO:0000256" key="4">
    <source>
        <dbReference type="ARBA" id="ARBA00023004"/>
    </source>
</evidence>
<evidence type="ECO:0000313" key="8">
    <source>
        <dbReference type="EMBL" id="EXJ81496.1"/>
    </source>
</evidence>
<evidence type="ECO:0000313" key="9">
    <source>
        <dbReference type="Proteomes" id="UP000019478"/>
    </source>
</evidence>
<dbReference type="Gene3D" id="1.10.630.10">
    <property type="entry name" value="Cytochrome P450"/>
    <property type="match status" value="1"/>
</dbReference>
<keyword evidence="9" id="KW-1185">Reference proteome</keyword>
<comment type="caution">
    <text evidence="8">The sequence shown here is derived from an EMBL/GenBank/DDBJ whole genome shotgun (WGS) entry which is preliminary data.</text>
</comment>
<dbReference type="InterPro" id="IPR050121">
    <property type="entry name" value="Cytochrome_P450_monoxygenase"/>
</dbReference>
<dbReference type="GO" id="GO:0004497">
    <property type="term" value="F:monooxygenase activity"/>
    <property type="evidence" value="ECO:0007669"/>
    <property type="project" value="UniProtKB-KW"/>
</dbReference>
<dbReference type="OrthoDB" id="3934656at2759"/>
<protein>
    <recommendedName>
        <fullName evidence="10">Cytochrome P450 oxidoreductase</fullName>
    </recommendedName>
</protein>
<reference evidence="8 9" key="1">
    <citation type="submission" date="2013-03" db="EMBL/GenBank/DDBJ databases">
        <title>The Genome Sequence of Capronia epimyces CBS 606.96.</title>
        <authorList>
            <consortium name="The Broad Institute Genomics Platform"/>
            <person name="Cuomo C."/>
            <person name="de Hoog S."/>
            <person name="Gorbushina A."/>
            <person name="Walker B."/>
            <person name="Young S.K."/>
            <person name="Zeng Q."/>
            <person name="Gargeya S."/>
            <person name="Fitzgerald M."/>
            <person name="Haas B."/>
            <person name="Abouelleil A."/>
            <person name="Allen A.W."/>
            <person name="Alvarado L."/>
            <person name="Arachchi H.M."/>
            <person name="Berlin A.M."/>
            <person name="Chapman S.B."/>
            <person name="Gainer-Dewar J."/>
            <person name="Goldberg J."/>
            <person name="Griggs A."/>
            <person name="Gujja S."/>
            <person name="Hansen M."/>
            <person name="Howarth C."/>
            <person name="Imamovic A."/>
            <person name="Ireland A."/>
            <person name="Larimer J."/>
            <person name="McCowan C."/>
            <person name="Murphy C."/>
            <person name="Pearson M."/>
            <person name="Poon T.W."/>
            <person name="Priest M."/>
            <person name="Roberts A."/>
            <person name="Saif S."/>
            <person name="Shea T."/>
            <person name="Sisk P."/>
            <person name="Sykes S."/>
            <person name="Wortman J."/>
            <person name="Nusbaum C."/>
            <person name="Birren B."/>
        </authorList>
    </citation>
    <scope>NUCLEOTIDE SEQUENCE [LARGE SCALE GENOMIC DNA]</scope>
    <source>
        <strain evidence="8 9">CBS 606.96</strain>
    </source>
</reference>
<comment type="similarity">
    <text evidence="6">Belongs to the cytochrome P450 family.</text>
</comment>
<dbReference type="PANTHER" id="PTHR24305:SF235">
    <property type="entry name" value="CYTOCHROME P450 MONOOXYGENASE APDB-RELATED"/>
    <property type="match status" value="1"/>
</dbReference>
<dbReference type="STRING" id="1182542.W9XWZ5"/>
<dbReference type="CDD" id="cd11060">
    <property type="entry name" value="CYP57A1-like"/>
    <property type="match status" value="1"/>
</dbReference>
<dbReference type="PRINTS" id="PR00463">
    <property type="entry name" value="EP450I"/>
</dbReference>
<name>W9XWZ5_9EURO</name>
<dbReference type="InterPro" id="IPR002401">
    <property type="entry name" value="Cyt_P450_E_grp-I"/>
</dbReference>
<keyword evidence="4 5" id="KW-0408">Iron</keyword>
<evidence type="ECO:0008006" key="10">
    <source>
        <dbReference type="Google" id="ProtNLM"/>
    </source>
</evidence>
<dbReference type="InterPro" id="IPR017972">
    <property type="entry name" value="Cyt_P450_CS"/>
</dbReference>
<dbReference type="RefSeq" id="XP_007736084.1">
    <property type="nucleotide sequence ID" value="XM_007737894.1"/>
</dbReference>
<evidence type="ECO:0000256" key="3">
    <source>
        <dbReference type="ARBA" id="ARBA00023002"/>
    </source>
</evidence>
<feature type="region of interest" description="Disordered" evidence="7">
    <location>
        <begin position="392"/>
        <end position="413"/>
    </location>
</feature>
<keyword evidence="2 5" id="KW-0479">Metal-binding</keyword>
<dbReference type="EMBL" id="AMGY01000006">
    <property type="protein sequence ID" value="EXJ81496.1"/>
    <property type="molecule type" value="Genomic_DNA"/>
</dbReference>
<keyword evidence="3 6" id="KW-0560">Oxidoreductase</keyword>
<dbReference type="PRINTS" id="PR00385">
    <property type="entry name" value="P450"/>
</dbReference>
<dbReference type="Pfam" id="PF00067">
    <property type="entry name" value="p450"/>
    <property type="match status" value="2"/>
</dbReference>
<evidence type="ECO:0000256" key="1">
    <source>
        <dbReference type="ARBA" id="ARBA00001971"/>
    </source>
</evidence>
<evidence type="ECO:0000256" key="7">
    <source>
        <dbReference type="SAM" id="MobiDB-lite"/>
    </source>
</evidence>
<keyword evidence="6" id="KW-0503">Monooxygenase</keyword>
<accession>W9XWZ5</accession>
<gene>
    <name evidence="8" type="ORF">A1O3_07789</name>
</gene>
<comment type="cofactor">
    <cofactor evidence="1 5">
        <name>heme</name>
        <dbReference type="ChEBI" id="CHEBI:30413"/>
    </cofactor>
</comment>
<feature type="region of interest" description="Disordered" evidence="7">
    <location>
        <begin position="258"/>
        <end position="277"/>
    </location>
</feature>
<dbReference type="GO" id="GO:0016705">
    <property type="term" value="F:oxidoreductase activity, acting on paired donors, with incorporation or reduction of molecular oxygen"/>
    <property type="evidence" value="ECO:0007669"/>
    <property type="project" value="InterPro"/>
</dbReference>
<dbReference type="InterPro" id="IPR036396">
    <property type="entry name" value="Cyt_P450_sf"/>
</dbReference>
<organism evidence="8 9">
    <name type="scientific">Capronia epimyces CBS 606.96</name>
    <dbReference type="NCBI Taxonomy" id="1182542"/>
    <lineage>
        <taxon>Eukaryota</taxon>
        <taxon>Fungi</taxon>
        <taxon>Dikarya</taxon>
        <taxon>Ascomycota</taxon>
        <taxon>Pezizomycotina</taxon>
        <taxon>Eurotiomycetes</taxon>
        <taxon>Chaetothyriomycetidae</taxon>
        <taxon>Chaetothyriales</taxon>
        <taxon>Herpotrichiellaceae</taxon>
        <taxon>Capronia</taxon>
    </lineage>
</organism>
<evidence type="ECO:0000256" key="6">
    <source>
        <dbReference type="RuleBase" id="RU000461"/>
    </source>
</evidence>
<dbReference type="AlphaFoldDB" id="W9XWZ5"/>
<proteinExistence type="inferred from homology"/>
<keyword evidence="5 6" id="KW-0349">Heme</keyword>
<dbReference type="GO" id="GO:0005506">
    <property type="term" value="F:iron ion binding"/>
    <property type="evidence" value="ECO:0007669"/>
    <property type="project" value="InterPro"/>
</dbReference>
<dbReference type="HOGENOM" id="CLU_001570_14_0_1"/>
<dbReference type="InterPro" id="IPR001128">
    <property type="entry name" value="Cyt_P450"/>
</dbReference>
<dbReference type="GO" id="GO:0044550">
    <property type="term" value="P:secondary metabolite biosynthetic process"/>
    <property type="evidence" value="ECO:0007669"/>
    <property type="project" value="UniProtKB-ARBA"/>
</dbReference>
<dbReference type="PROSITE" id="PS00086">
    <property type="entry name" value="CYTOCHROME_P450"/>
    <property type="match status" value="1"/>
</dbReference>
<dbReference type="eggNOG" id="KOG0158">
    <property type="taxonomic scope" value="Eukaryota"/>
</dbReference>
<dbReference type="PANTHER" id="PTHR24305">
    <property type="entry name" value="CYTOCHROME P450"/>
    <property type="match status" value="1"/>
</dbReference>
<dbReference type="GeneID" id="19171884"/>
<feature type="binding site" description="axial binding residue" evidence="5">
    <location>
        <position position="487"/>
    </location>
    <ligand>
        <name>heme</name>
        <dbReference type="ChEBI" id="CHEBI:30413"/>
    </ligand>
    <ligandPart>
        <name>Fe</name>
        <dbReference type="ChEBI" id="CHEBI:18248"/>
    </ligandPart>
</feature>
<evidence type="ECO:0000256" key="2">
    <source>
        <dbReference type="ARBA" id="ARBA00022723"/>
    </source>
</evidence>